<keyword evidence="1" id="KW-0378">Hydrolase</keyword>
<organism evidence="3 4">
    <name type="scientific">Siccirubricoccus soli</name>
    <dbReference type="NCBI Taxonomy" id="2899147"/>
    <lineage>
        <taxon>Bacteria</taxon>
        <taxon>Pseudomonadati</taxon>
        <taxon>Pseudomonadota</taxon>
        <taxon>Alphaproteobacteria</taxon>
        <taxon>Acetobacterales</taxon>
        <taxon>Roseomonadaceae</taxon>
        <taxon>Siccirubricoccus</taxon>
    </lineage>
</organism>
<dbReference type="GO" id="GO:0004527">
    <property type="term" value="F:exonuclease activity"/>
    <property type="evidence" value="ECO:0007669"/>
    <property type="project" value="UniProtKB-KW"/>
</dbReference>
<dbReference type="InterPro" id="IPR014576">
    <property type="entry name" value="Pesterase_YhaO"/>
</dbReference>
<dbReference type="PANTHER" id="PTHR30337:SF7">
    <property type="entry name" value="PHOSPHOESTERASE"/>
    <property type="match status" value="1"/>
</dbReference>
<dbReference type="Proteomes" id="UP001523392">
    <property type="component" value="Unassembled WGS sequence"/>
</dbReference>
<evidence type="ECO:0000256" key="1">
    <source>
        <dbReference type="ARBA" id="ARBA00022801"/>
    </source>
</evidence>
<evidence type="ECO:0000259" key="2">
    <source>
        <dbReference type="Pfam" id="PF00149"/>
    </source>
</evidence>
<dbReference type="InterPro" id="IPR004843">
    <property type="entry name" value="Calcineurin-like_PHP"/>
</dbReference>
<keyword evidence="3" id="KW-0269">Exonuclease</keyword>
<dbReference type="EMBL" id="JAFIRR010000001">
    <property type="protein sequence ID" value="MCO6414626.1"/>
    <property type="molecule type" value="Genomic_DNA"/>
</dbReference>
<protein>
    <submittedName>
        <fullName evidence="3">DNA repair exonuclease</fullName>
    </submittedName>
</protein>
<keyword evidence="3" id="KW-0540">Nuclease</keyword>
<evidence type="ECO:0000313" key="3">
    <source>
        <dbReference type="EMBL" id="MCO6414626.1"/>
    </source>
</evidence>
<evidence type="ECO:0000313" key="4">
    <source>
        <dbReference type="Proteomes" id="UP001523392"/>
    </source>
</evidence>
<reference evidence="3 4" key="1">
    <citation type="submission" date="2021-12" db="EMBL/GenBank/DDBJ databases">
        <title>Siccirubricoccus leaddurans sp. nov., a high concentration Zn2+ tolerance bacterium.</title>
        <authorList>
            <person name="Cao Y."/>
        </authorList>
    </citation>
    <scope>NUCLEOTIDE SEQUENCE [LARGE SCALE GENOMIC DNA]</scope>
    <source>
        <strain evidence="3 4">KC 17139</strain>
    </source>
</reference>
<gene>
    <name evidence="3" type="ORF">JYK14_00320</name>
</gene>
<name>A0ABT1CY84_9PROT</name>
<dbReference type="PANTHER" id="PTHR30337">
    <property type="entry name" value="COMPONENT OF ATP-DEPENDENT DSDNA EXONUCLEASE"/>
    <property type="match status" value="1"/>
</dbReference>
<dbReference type="SUPFAM" id="SSF56300">
    <property type="entry name" value="Metallo-dependent phosphatases"/>
    <property type="match status" value="1"/>
</dbReference>
<accession>A0ABT1CY84</accession>
<dbReference type="CDD" id="cd00840">
    <property type="entry name" value="MPP_Mre11_N"/>
    <property type="match status" value="1"/>
</dbReference>
<dbReference type="InterPro" id="IPR029052">
    <property type="entry name" value="Metallo-depent_PP-like"/>
</dbReference>
<dbReference type="Pfam" id="PF00149">
    <property type="entry name" value="Metallophos"/>
    <property type="match status" value="1"/>
</dbReference>
<sequence length="413" mass="44488">MRFIHAADLHLDSPLTGLRQRAQERASHLADASRRALEQMVTYALEERIDLVVVAGDLFDTQAADFNSALFLLKQLARLSDADIPVALIRGNHDAANAMSRKVTWPKNVHEFGARAPATWEIPRLEVAVHGQSFPHREVPENLVLRYPAPKAGWFNIGLLHTSLDGRPGHAPYAPCSVQDLRNRGYDYWALGHVHGHEVVDRNPHVIFSGNLQGRHSRECGPKGFVVATVEGGRVSALEHVPIDVVRWARLAVDVSSASTVSEVCPLVSAALMREVQASGDRTLAVRIVLEGACPAHVSLAGDPTTLLAECTGVALQCGGDVWIEKVEVRTSHAAVAAAEGQTAAFAPIIKRIGADEAELGEILAPVASGLSRLPPEVLALLDVDGRNAEGRDRLLALDQASVLRRITGRVGA</sequence>
<feature type="domain" description="Calcineurin-like phosphoesterase" evidence="2">
    <location>
        <begin position="1"/>
        <end position="196"/>
    </location>
</feature>
<proteinExistence type="predicted"/>
<dbReference type="InterPro" id="IPR041796">
    <property type="entry name" value="Mre11_N"/>
</dbReference>
<keyword evidence="4" id="KW-1185">Reference proteome</keyword>
<dbReference type="InterPro" id="IPR050535">
    <property type="entry name" value="DNA_Repair-Maintenance_Comp"/>
</dbReference>
<dbReference type="Gene3D" id="3.60.21.10">
    <property type="match status" value="1"/>
</dbReference>
<dbReference type="PIRSF" id="PIRSF033091">
    <property type="entry name" value="Pesterase_YhaO"/>
    <property type="match status" value="1"/>
</dbReference>
<dbReference type="RefSeq" id="WP_252951217.1">
    <property type="nucleotide sequence ID" value="NZ_JAFIRR010000001.1"/>
</dbReference>
<comment type="caution">
    <text evidence="3">The sequence shown here is derived from an EMBL/GenBank/DDBJ whole genome shotgun (WGS) entry which is preliminary data.</text>
</comment>